<evidence type="ECO:0000256" key="2">
    <source>
        <dbReference type="ARBA" id="ARBA00006577"/>
    </source>
</evidence>
<dbReference type="OrthoDB" id="9812109at2"/>
<protein>
    <recommendedName>
        <fullName evidence="6">Peptidyl-prolyl cis-trans isomerase</fullName>
        <ecNumber evidence="6">5.2.1.8</ecNumber>
    </recommendedName>
</protein>
<feature type="transmembrane region" description="Helical" evidence="7">
    <location>
        <begin position="20"/>
        <end position="38"/>
    </location>
</feature>
<keyword evidence="4 5" id="KW-0413">Isomerase</keyword>
<proteinExistence type="inferred from homology"/>
<dbReference type="KEGG" id="cman:A9D14_02555"/>
<dbReference type="EMBL" id="CP060052">
    <property type="protein sequence ID" value="QNE04910.1"/>
    <property type="molecule type" value="Genomic_DNA"/>
</dbReference>
<dbReference type="Proteomes" id="UP000195807">
    <property type="component" value="Chromosome"/>
</dbReference>
<dbReference type="PANTHER" id="PTHR43811">
    <property type="entry name" value="FKBP-TYPE PEPTIDYL-PROLYL CIS-TRANS ISOMERASE FKPA"/>
    <property type="match status" value="1"/>
</dbReference>
<dbReference type="GO" id="GO:0003755">
    <property type="term" value="F:peptidyl-prolyl cis-trans isomerase activity"/>
    <property type="evidence" value="ECO:0007669"/>
    <property type="project" value="UniProtKB-UniRule"/>
</dbReference>
<dbReference type="SUPFAM" id="SSF54534">
    <property type="entry name" value="FKBP-like"/>
    <property type="match status" value="1"/>
</dbReference>
<keyword evidence="7" id="KW-1133">Transmembrane helix</keyword>
<dbReference type="InterPro" id="IPR001179">
    <property type="entry name" value="PPIase_FKBP_dom"/>
</dbReference>
<dbReference type="PROSITE" id="PS50059">
    <property type="entry name" value="FKBP_PPIASE"/>
    <property type="match status" value="1"/>
</dbReference>
<evidence type="ECO:0000256" key="5">
    <source>
        <dbReference type="PROSITE-ProRule" id="PRU00277"/>
    </source>
</evidence>
<evidence type="ECO:0000256" key="1">
    <source>
        <dbReference type="ARBA" id="ARBA00000971"/>
    </source>
</evidence>
<evidence type="ECO:0000313" key="9">
    <source>
        <dbReference type="EMBL" id="ARU15264.1"/>
    </source>
</evidence>
<evidence type="ECO:0000259" key="8">
    <source>
        <dbReference type="PROSITE" id="PS50059"/>
    </source>
</evidence>
<accession>A0A1Z1F946</accession>
<reference evidence="9 11" key="1">
    <citation type="submission" date="2017-01" db="EMBL/GenBank/DDBJ databases">
        <title>Complete genome sequence of esterase-producing bacterium Croceicoccus marinus E4A9.</title>
        <authorList>
            <person name="Wu Y.-H."/>
            <person name="Cheng H."/>
            <person name="Xu L."/>
            <person name="Huo Y.-Y."/>
            <person name="Wang C.-S."/>
            <person name="Xu X.-W."/>
        </authorList>
    </citation>
    <scope>NUCLEOTIDE SEQUENCE [LARGE SCALE GENOMIC DNA]</scope>
    <source>
        <strain evidence="9 11">E4A9</strain>
    </source>
</reference>
<dbReference type="Pfam" id="PF00254">
    <property type="entry name" value="FKBP_C"/>
    <property type="match status" value="1"/>
</dbReference>
<dbReference type="Gene3D" id="3.10.50.40">
    <property type="match status" value="1"/>
</dbReference>
<comment type="catalytic activity">
    <reaction evidence="1 5 6">
        <text>[protein]-peptidylproline (omega=180) = [protein]-peptidylproline (omega=0)</text>
        <dbReference type="Rhea" id="RHEA:16237"/>
        <dbReference type="Rhea" id="RHEA-COMP:10747"/>
        <dbReference type="Rhea" id="RHEA-COMP:10748"/>
        <dbReference type="ChEBI" id="CHEBI:83833"/>
        <dbReference type="ChEBI" id="CHEBI:83834"/>
        <dbReference type="EC" id="5.2.1.8"/>
    </reaction>
</comment>
<keyword evidence="3 5" id="KW-0697">Rotamase</keyword>
<dbReference type="Proteomes" id="UP000515297">
    <property type="component" value="Chromosome"/>
</dbReference>
<evidence type="ECO:0000256" key="4">
    <source>
        <dbReference type="ARBA" id="ARBA00023235"/>
    </source>
</evidence>
<dbReference type="EC" id="5.2.1.8" evidence="6"/>
<keyword evidence="11" id="KW-1185">Reference proteome</keyword>
<gene>
    <name evidence="9" type="ORF">A9D14_02555</name>
    <name evidence="10" type="ORF">H4O24_13495</name>
</gene>
<evidence type="ECO:0000256" key="7">
    <source>
        <dbReference type="SAM" id="Phobius"/>
    </source>
</evidence>
<reference evidence="10 12" key="2">
    <citation type="submission" date="2020-08" db="EMBL/GenBank/DDBJ databases">
        <authorList>
            <person name="Liu G."/>
            <person name="Sun C."/>
        </authorList>
    </citation>
    <scope>NUCLEOTIDE SEQUENCE [LARGE SCALE GENOMIC DNA]</scope>
    <source>
        <strain evidence="10 12">OT19</strain>
    </source>
</reference>
<keyword evidence="7" id="KW-0472">Membrane</keyword>
<comment type="similarity">
    <text evidence="2 6">Belongs to the FKBP-type PPIase family.</text>
</comment>
<evidence type="ECO:0000256" key="3">
    <source>
        <dbReference type="ARBA" id="ARBA00023110"/>
    </source>
</evidence>
<dbReference type="InterPro" id="IPR046357">
    <property type="entry name" value="PPIase_dom_sf"/>
</dbReference>
<dbReference type="PANTHER" id="PTHR43811:SF23">
    <property type="entry name" value="FKBP-TYPE 22 KDA PEPTIDYL-PROLYL CIS-TRANS ISOMERASE"/>
    <property type="match status" value="1"/>
</dbReference>
<evidence type="ECO:0000313" key="10">
    <source>
        <dbReference type="EMBL" id="QNE04910.1"/>
    </source>
</evidence>
<sequence length="175" mass="18316">MTEITRVPLQPIGKGILSKLWIGIAIAVLLAAGAAWATRYQGLEVTTLSEGTGGSPTMEDIVNVNYEGRLADGTVFDSADGAIFPVAGVVPGFGQALQQMKRGGRYEVFIPADQAYGAEGAGDRIPPNADLTFTVELIDFRSEAELRAIQQQMQQMGLGGMAPPQGAPQGVPAGQ</sequence>
<dbReference type="EMBL" id="CP019602">
    <property type="protein sequence ID" value="ARU15264.1"/>
    <property type="molecule type" value="Genomic_DNA"/>
</dbReference>
<evidence type="ECO:0000256" key="6">
    <source>
        <dbReference type="RuleBase" id="RU003915"/>
    </source>
</evidence>
<organism evidence="9 11">
    <name type="scientific">Croceicoccus marinus</name>
    <dbReference type="NCBI Taxonomy" id="450378"/>
    <lineage>
        <taxon>Bacteria</taxon>
        <taxon>Pseudomonadati</taxon>
        <taxon>Pseudomonadota</taxon>
        <taxon>Alphaproteobacteria</taxon>
        <taxon>Sphingomonadales</taxon>
        <taxon>Erythrobacteraceae</taxon>
        <taxon>Croceicoccus</taxon>
    </lineage>
</organism>
<dbReference type="STRING" id="450378.GCA_001661675_00509"/>
<feature type="domain" description="PPIase FKBP-type" evidence="8">
    <location>
        <begin position="59"/>
        <end position="141"/>
    </location>
</feature>
<dbReference type="AlphaFoldDB" id="A0A1Z1F946"/>
<dbReference type="RefSeq" id="WP_066842691.1">
    <property type="nucleotide sequence ID" value="NZ_CP019602.1"/>
</dbReference>
<keyword evidence="7" id="KW-0812">Transmembrane</keyword>
<name>A0A1Z1F946_9SPHN</name>
<evidence type="ECO:0000313" key="11">
    <source>
        <dbReference type="Proteomes" id="UP000195807"/>
    </source>
</evidence>
<evidence type="ECO:0000313" key="12">
    <source>
        <dbReference type="Proteomes" id="UP000515297"/>
    </source>
</evidence>